<feature type="non-terminal residue" evidence="11">
    <location>
        <position position="1"/>
    </location>
</feature>
<dbReference type="InterPro" id="IPR000152">
    <property type="entry name" value="EGF-type_Asp/Asn_hydroxyl_site"/>
</dbReference>
<feature type="disulfide bond" evidence="8">
    <location>
        <begin position="929"/>
        <end position="938"/>
    </location>
</feature>
<comment type="caution">
    <text evidence="8">Lacks conserved residue(s) required for the propagation of feature annotation.</text>
</comment>
<dbReference type="CDD" id="cd00110">
    <property type="entry name" value="LamG"/>
    <property type="match status" value="3"/>
</dbReference>
<feature type="domain" description="EGF-like" evidence="10">
    <location>
        <begin position="748"/>
        <end position="784"/>
    </location>
</feature>
<dbReference type="SUPFAM" id="SSF57196">
    <property type="entry name" value="EGF/Laminin"/>
    <property type="match status" value="5"/>
</dbReference>
<dbReference type="InterPro" id="IPR013032">
    <property type="entry name" value="EGF-like_CS"/>
</dbReference>
<dbReference type="PROSITE" id="PS50025">
    <property type="entry name" value="LAM_G_DOMAIN"/>
    <property type="match status" value="3"/>
</dbReference>
<evidence type="ECO:0000256" key="6">
    <source>
        <dbReference type="ARBA" id="ARBA00023157"/>
    </source>
</evidence>
<accession>Q4SP98</accession>
<dbReference type="SUPFAM" id="SSF49899">
    <property type="entry name" value="Concanavalin A-like lectins/glucanases"/>
    <property type="match status" value="3"/>
</dbReference>
<dbReference type="CDD" id="cd00054">
    <property type="entry name" value="EGF_CA"/>
    <property type="match status" value="5"/>
</dbReference>
<sequence length="981" mass="105725">GTFCRGITSGCEQQPCQNGGVCESHGDGFRCLCSQQSQNGRLYGGGTCATPLSGCDGDQCENGGICTPSLIGPNCETSTVFSFESRGYVHVKTQHGGPDAPLNVTFSFRSERAVGTLVQQRVDDLVLSIELFEGRLCLRSLRGQGSSTLVQELPEVLSDSGWHRVEASLGGVVSFIRLICSGRTCAGPAAARALLQEQPGALPSPGEGGLYIGGGARGWDGAARSAPFLGCFRDVFVDSRLVVPGRGPGGAEAQANVTAGCSDRDKCEDNPCRNRGRCVKYVTARFGNNGEESYAVFSLDDDPGPTATVSMFIRTRRPSGLLLVLANSTSQYLRLWLEDGRVKVQVNTFETFWGRGRVDDGHVHLLSLRLEATECFLFLSAQSQGSLRIRPIRAQTGDQVLVGGLPDARASAMFGGYFKGCVQDLRIDSKRLQFFPLAPPVESYRLEKLAGVAQGCSGDDACAAEPCLNGGVCYSMWDDFICNCPPHTAGQRCQEVKWCELSPCPDATTCQPRSQGFECVSNATFRFESGVFRYRSSGRIRRRLASVSLSFRSRQPNATVLHAHKDAHHLTLSLLDSHLVMELRAGTQGATLRSRAPLSDGRWHRVELRLEEPALPASGWVMAADGEEESRSASAASAGELEFVTEGADVVLGGLGWEAGASFSGCLGPVEIGGLLLPFHLHSELKLPRPQEEAFTLASGGSAPRRGCWGARVCAPDPCQNDGACEDLFDLHRCRCPPQWTGPVCREPADPCVSGPCVHGNCTNLPAGGFGCACQAGHSGERCEVEVDACQDSKCVNGATCLKGVQSYSCLCPQNLTGQYCRWVPPPPAQAPVLALLTPKLVSYSEKVPDIPWYIDIDPLPLLPAARCRGARWNYSCFNGGNCSGLDGCDCLPGFTGHWCEKDVDECASAPCMNGGFCLNYVNSFECVCDLNFSGVHCQMDVSDFYLYVFLSLWQNLFQLMSYLVIRLDDEPEIDLGFQLD</sequence>
<keyword evidence="2 8" id="KW-0245">EGF-like domain</keyword>
<dbReference type="InterPro" id="IPR000742">
    <property type="entry name" value="EGF"/>
</dbReference>
<feature type="domain" description="Laminin G" evidence="9">
    <location>
        <begin position="522"/>
        <end position="708"/>
    </location>
</feature>
<dbReference type="Gene3D" id="2.10.25.10">
    <property type="entry name" value="Laminin"/>
    <property type="match status" value="6"/>
</dbReference>
<keyword evidence="7" id="KW-0325">Glycoprotein</keyword>
<evidence type="ECO:0000259" key="10">
    <source>
        <dbReference type="PROSITE" id="PS50026"/>
    </source>
</evidence>
<dbReference type="FunFam" id="2.60.120.200:FF:000055">
    <property type="entry name" value="Crumbs cell polarity complex component 1"/>
    <property type="match status" value="1"/>
</dbReference>
<name>Q4SP98_TETNG</name>
<dbReference type="GO" id="GO:0032991">
    <property type="term" value="C:protein-containing complex"/>
    <property type="evidence" value="ECO:0007669"/>
    <property type="project" value="TreeGrafter"/>
</dbReference>
<feature type="domain" description="EGF-like" evidence="10">
    <location>
        <begin position="710"/>
        <end position="746"/>
    </location>
</feature>
<dbReference type="InterPro" id="IPR001881">
    <property type="entry name" value="EGF-like_Ca-bd_dom"/>
</dbReference>
<feature type="disulfide bond" evidence="8">
    <location>
        <begin position="774"/>
        <end position="783"/>
    </location>
</feature>
<evidence type="ECO:0000256" key="3">
    <source>
        <dbReference type="ARBA" id="ARBA00022729"/>
    </source>
</evidence>
<dbReference type="GO" id="GO:0005509">
    <property type="term" value="F:calcium ion binding"/>
    <property type="evidence" value="ECO:0007669"/>
    <property type="project" value="InterPro"/>
</dbReference>
<keyword evidence="3" id="KW-0732">Signal</keyword>
<dbReference type="FunFam" id="2.10.25.10:FF:000080">
    <property type="entry name" value="Neurogenic locus notch 1"/>
    <property type="match status" value="1"/>
</dbReference>
<dbReference type="PROSITE" id="PS01186">
    <property type="entry name" value="EGF_2"/>
    <property type="match status" value="1"/>
</dbReference>
<dbReference type="InterPro" id="IPR018097">
    <property type="entry name" value="EGF_Ca-bd_CS"/>
</dbReference>
<dbReference type="EMBL" id="CAAE01014542">
    <property type="protein sequence ID" value="CAF97534.1"/>
    <property type="molecule type" value="Genomic_DNA"/>
</dbReference>
<dbReference type="PROSITE" id="PS00022">
    <property type="entry name" value="EGF_1"/>
    <property type="match status" value="6"/>
</dbReference>
<dbReference type="Pfam" id="PF00008">
    <property type="entry name" value="EGF"/>
    <property type="match status" value="3"/>
</dbReference>
<dbReference type="InterPro" id="IPR013320">
    <property type="entry name" value="ConA-like_dom_sf"/>
</dbReference>
<feature type="disulfide bond" evidence="8">
    <location>
        <begin position="752"/>
        <end position="762"/>
    </location>
</feature>
<dbReference type="Pfam" id="PF12661">
    <property type="entry name" value="hEGF"/>
    <property type="match status" value="2"/>
</dbReference>
<dbReference type="InterPro" id="IPR051022">
    <property type="entry name" value="Notch_Cell-Fate_Det"/>
</dbReference>
<dbReference type="PROSITE" id="PS00010">
    <property type="entry name" value="ASX_HYDROXYL"/>
    <property type="match status" value="1"/>
</dbReference>
<gene>
    <name evidence="11" type="ORF">GSTENG00014946001</name>
</gene>
<evidence type="ECO:0000256" key="4">
    <source>
        <dbReference type="ARBA" id="ARBA00022737"/>
    </source>
</evidence>
<reference evidence="11" key="1">
    <citation type="journal article" date="2004" name="Nature">
        <title>Genome duplication in the teleost fish Tetraodon nigroviridis reveals the early vertebrate proto-karyotype.</title>
        <authorList>
            <person name="Jaillon O."/>
            <person name="Aury J.-M."/>
            <person name="Brunet F."/>
            <person name="Petit J.-L."/>
            <person name="Stange-Thomann N."/>
            <person name="Mauceli E."/>
            <person name="Bouneau L."/>
            <person name="Fischer C."/>
            <person name="Ozouf-Costaz C."/>
            <person name="Bernot A."/>
            <person name="Nicaud S."/>
            <person name="Jaffe D."/>
            <person name="Fisher S."/>
            <person name="Lutfalla G."/>
            <person name="Dossat C."/>
            <person name="Segurens B."/>
            <person name="Dasilva C."/>
            <person name="Salanoubat M."/>
            <person name="Levy M."/>
            <person name="Boudet N."/>
            <person name="Castellano S."/>
            <person name="Anthouard V."/>
            <person name="Jubin C."/>
            <person name="Castelli V."/>
            <person name="Katinka M."/>
            <person name="Vacherie B."/>
            <person name="Biemont C."/>
            <person name="Skalli Z."/>
            <person name="Cattolico L."/>
            <person name="Poulain J."/>
            <person name="De Berardinis V."/>
            <person name="Cruaud C."/>
            <person name="Duprat S."/>
            <person name="Brottier P."/>
            <person name="Coutanceau J.-P."/>
            <person name="Gouzy J."/>
            <person name="Parra G."/>
            <person name="Lardier G."/>
            <person name="Chapple C."/>
            <person name="McKernan K.J."/>
            <person name="McEwan P."/>
            <person name="Bosak S."/>
            <person name="Kellis M."/>
            <person name="Volff J.-N."/>
            <person name="Guigo R."/>
            <person name="Zody M.C."/>
            <person name="Mesirov J."/>
            <person name="Lindblad-Toh K."/>
            <person name="Birren B."/>
            <person name="Nusbaum C."/>
            <person name="Kahn D."/>
            <person name="Robinson-Rechavi M."/>
            <person name="Laudet V."/>
            <person name="Schachter V."/>
            <person name="Quetier F."/>
            <person name="Saurin W."/>
            <person name="Scarpelli C."/>
            <person name="Wincker P."/>
            <person name="Lander E.S."/>
            <person name="Weissenbach J."/>
            <person name="Roest Crollius H."/>
        </authorList>
    </citation>
    <scope>NUCLEOTIDE SEQUENCE [LARGE SCALE GENOMIC DNA]</scope>
</reference>
<feature type="domain" description="Laminin G" evidence="9">
    <location>
        <begin position="284"/>
        <end position="456"/>
    </location>
</feature>
<dbReference type="FunFam" id="2.10.25.10:FF:000282">
    <property type="entry name" value="Crumbs cell polarity complex component 2"/>
    <property type="match status" value="1"/>
</dbReference>
<keyword evidence="6 8" id="KW-1015">Disulfide bond</keyword>
<feature type="domain" description="EGF-like" evidence="10">
    <location>
        <begin position="786"/>
        <end position="822"/>
    </location>
</feature>
<dbReference type="SMART" id="SM00282">
    <property type="entry name" value="LamG"/>
    <property type="match status" value="3"/>
</dbReference>
<dbReference type="PANTHER" id="PTHR24049:SF22">
    <property type="entry name" value="DROSOPHILA CRUMBS HOMOLOG"/>
    <property type="match status" value="1"/>
</dbReference>
<evidence type="ECO:0000256" key="2">
    <source>
        <dbReference type="ARBA" id="ARBA00022536"/>
    </source>
</evidence>
<dbReference type="SMART" id="SM00181">
    <property type="entry name" value="EGF"/>
    <property type="match status" value="7"/>
</dbReference>
<dbReference type="FunFam" id="2.10.25.10:FF:000006">
    <property type="entry name" value="Versican core protein-like isoform 1"/>
    <property type="match status" value="1"/>
</dbReference>
<feature type="domain" description="EGF-like" evidence="10">
    <location>
        <begin position="864"/>
        <end position="901"/>
    </location>
</feature>
<dbReference type="GO" id="GO:0005886">
    <property type="term" value="C:plasma membrane"/>
    <property type="evidence" value="ECO:0007669"/>
    <property type="project" value="UniProtKB-ARBA"/>
</dbReference>
<dbReference type="PROSITE" id="PS01187">
    <property type="entry name" value="EGF_CA"/>
    <property type="match status" value="1"/>
</dbReference>
<reference evidence="11" key="2">
    <citation type="submission" date="2004-02" db="EMBL/GenBank/DDBJ databases">
        <authorList>
            <consortium name="Genoscope"/>
            <consortium name="Whitehead Institute Centre for Genome Research"/>
        </authorList>
    </citation>
    <scope>NUCLEOTIDE SEQUENCE</scope>
</reference>
<dbReference type="Pfam" id="PF02210">
    <property type="entry name" value="Laminin_G_2"/>
    <property type="match status" value="3"/>
</dbReference>
<evidence type="ECO:0000313" key="11">
    <source>
        <dbReference type="EMBL" id="CAF97534.1"/>
    </source>
</evidence>
<dbReference type="InterPro" id="IPR001791">
    <property type="entry name" value="Laminin_G"/>
</dbReference>
<dbReference type="PANTHER" id="PTHR24049">
    <property type="entry name" value="CRUMBS FAMILY MEMBER"/>
    <property type="match status" value="1"/>
</dbReference>
<evidence type="ECO:0000256" key="1">
    <source>
        <dbReference type="ARBA" id="ARBA00022473"/>
    </source>
</evidence>
<feature type="disulfide bond" evidence="8">
    <location>
        <begin position="891"/>
        <end position="900"/>
    </location>
</feature>
<protein>
    <submittedName>
        <fullName evidence="11">(spotted green pufferfish) hypothetical protein</fullName>
    </submittedName>
</protein>
<feature type="domain" description="EGF-like" evidence="10">
    <location>
        <begin position="7"/>
        <end position="49"/>
    </location>
</feature>
<dbReference type="GO" id="GO:0007157">
    <property type="term" value="P:heterophilic cell-cell adhesion via plasma membrane cell adhesion molecules"/>
    <property type="evidence" value="ECO:0007669"/>
    <property type="project" value="TreeGrafter"/>
</dbReference>
<feature type="domain" description="EGF-like" evidence="10">
    <location>
        <begin position="458"/>
        <end position="494"/>
    </location>
</feature>
<feature type="domain" description="EGF-like" evidence="10">
    <location>
        <begin position="903"/>
        <end position="939"/>
    </location>
</feature>
<evidence type="ECO:0000259" key="9">
    <source>
        <dbReference type="PROSITE" id="PS50025"/>
    </source>
</evidence>
<dbReference type="PROSITE" id="PS50026">
    <property type="entry name" value="EGF_3"/>
    <property type="match status" value="7"/>
</dbReference>
<evidence type="ECO:0000256" key="7">
    <source>
        <dbReference type="ARBA" id="ARBA00023180"/>
    </source>
</evidence>
<feature type="disulfide bond" evidence="8">
    <location>
        <begin position="484"/>
        <end position="493"/>
    </location>
</feature>
<dbReference type="AlphaFoldDB" id="Q4SP98"/>
<feature type="disulfide bond" evidence="8">
    <location>
        <begin position="812"/>
        <end position="821"/>
    </location>
</feature>
<dbReference type="SMART" id="SM00179">
    <property type="entry name" value="EGF_CA"/>
    <property type="match status" value="5"/>
</dbReference>
<keyword evidence="5" id="KW-0221">Differentiation</keyword>
<keyword evidence="1" id="KW-0217">Developmental protein</keyword>
<dbReference type="OrthoDB" id="283575at2759"/>
<dbReference type="GO" id="GO:0030154">
    <property type="term" value="P:cell differentiation"/>
    <property type="evidence" value="ECO:0007669"/>
    <property type="project" value="UniProtKB-KW"/>
</dbReference>
<keyword evidence="4" id="KW-0677">Repeat</keyword>
<dbReference type="KEGG" id="tng:GSTEN00014946G001"/>
<comment type="caution">
    <text evidence="11">The sequence shown here is derived from an EMBL/GenBank/DDBJ whole genome shotgun (WGS) entry which is preliminary data.</text>
</comment>
<organism evidence="11">
    <name type="scientific">Tetraodon nigroviridis</name>
    <name type="common">Spotted green pufferfish</name>
    <name type="synonym">Chelonodon nigroviridis</name>
    <dbReference type="NCBI Taxonomy" id="99883"/>
    <lineage>
        <taxon>Eukaryota</taxon>
        <taxon>Metazoa</taxon>
        <taxon>Chordata</taxon>
        <taxon>Craniata</taxon>
        <taxon>Vertebrata</taxon>
        <taxon>Euteleostomi</taxon>
        <taxon>Actinopterygii</taxon>
        <taxon>Neopterygii</taxon>
        <taxon>Teleostei</taxon>
        <taxon>Neoteleostei</taxon>
        <taxon>Acanthomorphata</taxon>
        <taxon>Eupercaria</taxon>
        <taxon>Tetraodontiformes</taxon>
        <taxon>Tetradontoidea</taxon>
        <taxon>Tetraodontidae</taxon>
        <taxon>Tetraodon</taxon>
    </lineage>
</organism>
<feature type="domain" description="Laminin G" evidence="9">
    <location>
        <begin position="78"/>
        <end position="261"/>
    </location>
</feature>
<dbReference type="Gene3D" id="2.60.120.200">
    <property type="match status" value="3"/>
</dbReference>
<dbReference type="FunFam" id="2.10.25.10:FF:000004">
    <property type="entry name" value="Neurogenic locus notch 1"/>
    <property type="match status" value="1"/>
</dbReference>
<proteinExistence type="predicted"/>
<feature type="disulfide bond" evidence="8">
    <location>
        <begin position="736"/>
        <end position="745"/>
    </location>
</feature>
<dbReference type="GO" id="GO:0045197">
    <property type="term" value="P:establishment or maintenance of epithelial cell apical/basal polarity"/>
    <property type="evidence" value="ECO:0007669"/>
    <property type="project" value="TreeGrafter"/>
</dbReference>
<evidence type="ECO:0000256" key="5">
    <source>
        <dbReference type="ARBA" id="ARBA00022782"/>
    </source>
</evidence>
<evidence type="ECO:0000256" key="8">
    <source>
        <dbReference type="PROSITE-ProRule" id="PRU00076"/>
    </source>
</evidence>